<dbReference type="Gene3D" id="3.40.190.290">
    <property type="match status" value="1"/>
</dbReference>
<evidence type="ECO:0000256" key="1">
    <source>
        <dbReference type="ARBA" id="ARBA00009437"/>
    </source>
</evidence>
<dbReference type="InterPro" id="IPR058163">
    <property type="entry name" value="LysR-type_TF_proteobact-type"/>
</dbReference>
<proteinExistence type="inferred from homology"/>
<dbReference type="SUPFAM" id="SSF46785">
    <property type="entry name" value="Winged helix' DNA-binding domain"/>
    <property type="match status" value="1"/>
</dbReference>
<feature type="domain" description="HTH lysR-type" evidence="5">
    <location>
        <begin position="1"/>
        <end position="59"/>
    </location>
</feature>
<name>A0A238ZMB6_9PROT</name>
<evidence type="ECO:0000256" key="4">
    <source>
        <dbReference type="ARBA" id="ARBA00023163"/>
    </source>
</evidence>
<dbReference type="FunFam" id="3.40.190.290:FF:000001">
    <property type="entry name" value="Transcriptional regulator, LysR family"/>
    <property type="match status" value="1"/>
</dbReference>
<sequence>MDRFDSMQVFIAVVEAGSFTAAADKFRISQAMVSKHVNALEQRLGATLLTRTTRSLHLTEIGRNYYENCKQILRQVEAAEAGAEILRGHPKGLLRISASSWFGACILAPIVADYLLQYPEVNIDLALADRFVDIIDEGFDVAIRIGELEDSSYIARKLSMSEWVICASPAYLAQAGIPQTPRDLQQHQCLGFTNWRNHSGWRLMQKQLMGRSPFPSRFDSNNIQALQAAALKGIGIIMMPRALLEEDIAAGKLTEILQAHIPPPRPVHALYPREKQVPLKLSTFLDFLSLALRQTSGETSRS</sequence>
<dbReference type="SUPFAM" id="SSF53850">
    <property type="entry name" value="Periplasmic binding protein-like II"/>
    <property type="match status" value="1"/>
</dbReference>
<dbReference type="GO" id="GO:0043565">
    <property type="term" value="F:sequence-specific DNA binding"/>
    <property type="evidence" value="ECO:0007669"/>
    <property type="project" value="TreeGrafter"/>
</dbReference>
<dbReference type="InterPro" id="IPR036388">
    <property type="entry name" value="WH-like_DNA-bd_sf"/>
</dbReference>
<evidence type="ECO:0000313" key="7">
    <source>
        <dbReference type="Proteomes" id="UP000198305"/>
    </source>
</evidence>
<evidence type="ECO:0000256" key="3">
    <source>
        <dbReference type="ARBA" id="ARBA00023125"/>
    </source>
</evidence>
<dbReference type="EMBL" id="FZOA01000005">
    <property type="protein sequence ID" value="SNR84269.1"/>
    <property type="molecule type" value="Genomic_DNA"/>
</dbReference>
<dbReference type="GO" id="GO:0003700">
    <property type="term" value="F:DNA-binding transcription factor activity"/>
    <property type="evidence" value="ECO:0007669"/>
    <property type="project" value="InterPro"/>
</dbReference>
<dbReference type="GO" id="GO:0006351">
    <property type="term" value="P:DNA-templated transcription"/>
    <property type="evidence" value="ECO:0007669"/>
    <property type="project" value="TreeGrafter"/>
</dbReference>
<dbReference type="OrthoDB" id="8705920at2"/>
<keyword evidence="2" id="KW-0805">Transcription regulation</keyword>
<dbReference type="PANTHER" id="PTHR30537">
    <property type="entry name" value="HTH-TYPE TRANSCRIPTIONAL REGULATOR"/>
    <property type="match status" value="1"/>
</dbReference>
<dbReference type="Proteomes" id="UP000198305">
    <property type="component" value="Unassembled WGS sequence"/>
</dbReference>
<dbReference type="PROSITE" id="PS50931">
    <property type="entry name" value="HTH_LYSR"/>
    <property type="match status" value="1"/>
</dbReference>
<dbReference type="PANTHER" id="PTHR30537:SF5">
    <property type="entry name" value="HTH-TYPE TRANSCRIPTIONAL ACTIVATOR TTDR-RELATED"/>
    <property type="match status" value="1"/>
</dbReference>
<dbReference type="Pfam" id="PF03466">
    <property type="entry name" value="LysR_substrate"/>
    <property type="match status" value="1"/>
</dbReference>
<protein>
    <submittedName>
        <fullName evidence="6">Transcriptional regulator, LysR family</fullName>
    </submittedName>
</protein>
<keyword evidence="3" id="KW-0238">DNA-binding</keyword>
<evidence type="ECO:0000256" key="2">
    <source>
        <dbReference type="ARBA" id="ARBA00023015"/>
    </source>
</evidence>
<keyword evidence="7" id="KW-1185">Reference proteome</keyword>
<gene>
    <name evidence="6" type="ORF">SAMN05192560_1353</name>
</gene>
<dbReference type="RefSeq" id="WP_089375467.1">
    <property type="nucleotide sequence ID" value="NZ_FZOA01000005.1"/>
</dbReference>
<dbReference type="FunFam" id="1.10.10.10:FF:000001">
    <property type="entry name" value="LysR family transcriptional regulator"/>
    <property type="match status" value="1"/>
</dbReference>
<dbReference type="InterPro" id="IPR005119">
    <property type="entry name" value="LysR_subst-bd"/>
</dbReference>
<dbReference type="AlphaFoldDB" id="A0A238ZMB6"/>
<organism evidence="6 7">
    <name type="scientific">Methylobacillus rhizosphaerae</name>
    <dbReference type="NCBI Taxonomy" id="551994"/>
    <lineage>
        <taxon>Bacteria</taxon>
        <taxon>Pseudomonadati</taxon>
        <taxon>Pseudomonadota</taxon>
        <taxon>Betaproteobacteria</taxon>
        <taxon>Nitrosomonadales</taxon>
        <taxon>Methylophilaceae</taxon>
        <taxon>Methylobacillus</taxon>
    </lineage>
</organism>
<dbReference type="InterPro" id="IPR000847">
    <property type="entry name" value="LysR_HTH_N"/>
</dbReference>
<dbReference type="Pfam" id="PF00126">
    <property type="entry name" value="HTH_1"/>
    <property type="match status" value="1"/>
</dbReference>
<accession>A0A238ZMB6</accession>
<dbReference type="Gene3D" id="1.10.10.10">
    <property type="entry name" value="Winged helix-like DNA-binding domain superfamily/Winged helix DNA-binding domain"/>
    <property type="match status" value="1"/>
</dbReference>
<reference evidence="7" key="1">
    <citation type="submission" date="2017-06" db="EMBL/GenBank/DDBJ databases">
        <authorList>
            <person name="Varghese N."/>
            <person name="Submissions S."/>
        </authorList>
    </citation>
    <scope>NUCLEOTIDE SEQUENCE [LARGE SCALE GENOMIC DNA]</scope>
    <source>
        <strain evidence="7">Ca-68</strain>
    </source>
</reference>
<comment type="similarity">
    <text evidence="1">Belongs to the LysR transcriptional regulatory family.</text>
</comment>
<evidence type="ECO:0000259" key="5">
    <source>
        <dbReference type="PROSITE" id="PS50931"/>
    </source>
</evidence>
<keyword evidence="4" id="KW-0804">Transcription</keyword>
<evidence type="ECO:0000313" key="6">
    <source>
        <dbReference type="EMBL" id="SNR84269.1"/>
    </source>
</evidence>
<dbReference type="InterPro" id="IPR036390">
    <property type="entry name" value="WH_DNA-bd_sf"/>
</dbReference>
<dbReference type="PRINTS" id="PR00039">
    <property type="entry name" value="HTHLYSR"/>
</dbReference>